<reference evidence="2" key="1">
    <citation type="submission" date="2013-09" db="EMBL/GenBank/DDBJ databases">
        <authorList>
            <person name="Zeng Z."/>
            <person name="Chen C."/>
        </authorList>
    </citation>
    <scope>NUCLEOTIDE SEQUENCE [LARGE SCALE GENOMIC DNA]</scope>
    <source>
        <strain evidence="2">DK69</strain>
    </source>
</reference>
<dbReference type="Proteomes" id="UP000030149">
    <property type="component" value="Unassembled WGS sequence"/>
</dbReference>
<organism evidence="1 2">
    <name type="scientific">Flavobacterium enshiense DK69</name>
    <dbReference type="NCBI Taxonomy" id="1107311"/>
    <lineage>
        <taxon>Bacteria</taxon>
        <taxon>Pseudomonadati</taxon>
        <taxon>Bacteroidota</taxon>
        <taxon>Flavobacteriia</taxon>
        <taxon>Flavobacteriales</taxon>
        <taxon>Flavobacteriaceae</taxon>
        <taxon>Flavobacterium</taxon>
    </lineage>
</organism>
<evidence type="ECO:0000313" key="1">
    <source>
        <dbReference type="EMBL" id="KGO96514.1"/>
    </source>
</evidence>
<dbReference type="EMBL" id="JRLZ01000004">
    <property type="protein sequence ID" value="KGO96514.1"/>
    <property type="molecule type" value="Genomic_DNA"/>
</dbReference>
<name>A0A0A2MVY7_9FLAO</name>
<reference evidence="1 2" key="2">
    <citation type="journal article" date="2015" name="Stand. Genomic Sci.">
        <title>High quality draft genomic sequence of Flavobacterium enshiense DK69(T) and comparison among Flavobacterium genomes.</title>
        <authorList>
            <person name="Zeng Z."/>
            <person name="Chen C."/>
            <person name="Du H."/>
            <person name="Wang G."/>
            <person name="Li M."/>
        </authorList>
    </citation>
    <scope>NUCLEOTIDE SEQUENCE [LARGE SCALE GENOMIC DNA]</scope>
    <source>
        <strain evidence="1 2">DK69</strain>
    </source>
</reference>
<dbReference type="NCBIfam" id="NF033708">
    <property type="entry name" value="T9SS_Cterm_ChiA"/>
    <property type="match status" value="1"/>
</dbReference>
<evidence type="ECO:0000313" key="2">
    <source>
        <dbReference type="Proteomes" id="UP000030149"/>
    </source>
</evidence>
<dbReference type="eggNOG" id="COG1345">
    <property type="taxonomic scope" value="Bacteria"/>
</dbReference>
<gene>
    <name evidence="1" type="ORF">Q767_06340</name>
</gene>
<dbReference type="PATRIC" id="fig|1107311.5.peg.2455"/>
<dbReference type="STRING" id="1107311.Q767_06340"/>
<evidence type="ECO:0008006" key="3">
    <source>
        <dbReference type="Google" id="ProtNLM"/>
    </source>
</evidence>
<accession>A0A0A2MVY7</accession>
<proteinExistence type="predicted"/>
<dbReference type="AlphaFoldDB" id="A0A0A2MVY7"/>
<keyword evidence="2" id="KW-1185">Reference proteome</keyword>
<comment type="caution">
    <text evidence="1">The sequence shown here is derived from an EMBL/GenBank/DDBJ whole genome shotgun (WGS) entry which is preliminary data.</text>
</comment>
<sequence length="467" mass="51013">MNTGNIVYKRKTTLLKKYDYTYWSAPVANATLSQLATNSLFYAYDPSISSVPSQCWVRKYGNNSMVLGQGYIGRAPAYTTPQIVETSFAGTPNNGVINTTIKKGTVELNLIGNPYPSAIDIDLFITDPANAPIVNGTIYLWTHNTPISNTIPGDWVYNYTVNDYAKYNLSGGVGTAPAGSGGPKPTGKIAAGQGFFIDANAGLPNGTYTATFKNSMRVQGNNNQFFRNAENGNNTNTTPIALEKHRVWISLSNTQGGYNEALVGYIHQATNGLDRLFDGKTLPSENVISIYSLLSNEKLSIQGRSLPFQETDIVPIGYTTSINGDLTINLENFDGLFTNQDIYLLDKTTGIYHDLKAGSFTFTTTSGTVNDRFELRFNRGTLGTDTADNNNTDIRIFTKAQQLSVLSGVSSISSIEVRDLLGKLVYSKKGIHTNEFHTDAIPATSQMLIVKVTLEDQKNVTRKVLMP</sequence>
<protein>
    <recommendedName>
        <fullName evidence="3">T9SS C-terminal target domain-containing protein</fullName>
    </recommendedName>
</protein>